<dbReference type="RefSeq" id="WP_270951557.1">
    <property type="nucleotide sequence ID" value="NZ_JAQGLA010000050.1"/>
</dbReference>
<reference evidence="1 2" key="1">
    <citation type="submission" date="2022-11" db="EMBL/GenBank/DDBJ databases">
        <title>Draft genome sequence of Saccharopolyspora sp. WRP15-2 isolated from rhizosphere soils of wild rice in Thailand.</title>
        <authorList>
            <person name="Duangmal K."/>
            <person name="Kammanee S."/>
            <person name="Muangham S."/>
        </authorList>
    </citation>
    <scope>NUCLEOTIDE SEQUENCE [LARGE SCALE GENOMIC DNA]</scope>
    <source>
        <strain evidence="1 2">WRP15-2</strain>
    </source>
</reference>
<accession>A0ABT4V3W4</accession>
<dbReference type="Pfam" id="PF16827">
    <property type="entry name" value="zf-HC3"/>
    <property type="match status" value="1"/>
</dbReference>
<name>A0ABT4V3W4_9PSEU</name>
<gene>
    <name evidence="1" type="ORF">OU415_24670</name>
</gene>
<dbReference type="Proteomes" id="UP001210380">
    <property type="component" value="Unassembled WGS sequence"/>
</dbReference>
<dbReference type="Gene3D" id="2.30.30.990">
    <property type="entry name" value="Malonyl-[acyl-carrier protein] O-methyltransferase, zinc-finger motif"/>
    <property type="match status" value="1"/>
</dbReference>
<sequence length="81" mass="8618">MHELIFVRVVAMYPFHWVPAGGARHASTDARPDGALAYPSGTGVLTLCGSELVADNSEVAWLWGTCAECNSAARQIADTAR</sequence>
<dbReference type="EMBL" id="JAQGLA010000050">
    <property type="protein sequence ID" value="MDA3628650.1"/>
    <property type="molecule type" value="Genomic_DNA"/>
</dbReference>
<protein>
    <recommendedName>
        <fullName evidence="3">Zinc finger protein</fullName>
    </recommendedName>
</protein>
<proteinExistence type="predicted"/>
<comment type="caution">
    <text evidence="1">The sequence shown here is derived from an EMBL/GenBank/DDBJ whole genome shotgun (WGS) entry which is preliminary data.</text>
</comment>
<organism evidence="1 2">
    <name type="scientific">Saccharopolyspora oryzae</name>
    <dbReference type="NCBI Taxonomy" id="2997343"/>
    <lineage>
        <taxon>Bacteria</taxon>
        <taxon>Bacillati</taxon>
        <taxon>Actinomycetota</taxon>
        <taxon>Actinomycetes</taxon>
        <taxon>Pseudonocardiales</taxon>
        <taxon>Pseudonocardiaceae</taxon>
        <taxon>Saccharopolyspora</taxon>
    </lineage>
</organism>
<evidence type="ECO:0008006" key="3">
    <source>
        <dbReference type="Google" id="ProtNLM"/>
    </source>
</evidence>
<dbReference type="InterPro" id="IPR031795">
    <property type="entry name" value="Zf-HC3"/>
</dbReference>
<keyword evidence="2" id="KW-1185">Reference proteome</keyword>
<evidence type="ECO:0000313" key="1">
    <source>
        <dbReference type="EMBL" id="MDA3628650.1"/>
    </source>
</evidence>
<evidence type="ECO:0000313" key="2">
    <source>
        <dbReference type="Proteomes" id="UP001210380"/>
    </source>
</evidence>